<dbReference type="AlphaFoldDB" id="M6BJT6"/>
<dbReference type="EMBL" id="ANMU01000120">
    <property type="protein sequence ID" value="EMJ79829.1"/>
    <property type="molecule type" value="Genomic_DNA"/>
</dbReference>
<dbReference type="Proteomes" id="UP000011873">
    <property type="component" value="Unassembled WGS sequence"/>
</dbReference>
<feature type="region of interest" description="Disordered" evidence="1">
    <location>
        <begin position="55"/>
        <end position="95"/>
    </location>
</feature>
<proteinExistence type="predicted"/>
<evidence type="ECO:0000256" key="1">
    <source>
        <dbReference type="SAM" id="MobiDB-lite"/>
    </source>
</evidence>
<accession>M6BJT6</accession>
<protein>
    <submittedName>
        <fullName evidence="2">Uncharacterized protein</fullName>
    </submittedName>
</protein>
<reference evidence="2 3" key="1">
    <citation type="submission" date="2013-01" db="EMBL/GenBank/DDBJ databases">
        <authorList>
            <person name="Harkins D.M."/>
            <person name="Durkin A.S."/>
            <person name="Brinkac L.M."/>
            <person name="Haft D.H."/>
            <person name="Selengut J.D."/>
            <person name="Sanka R."/>
            <person name="DePew J."/>
            <person name="Purushe J."/>
            <person name="Galloway R.L."/>
            <person name="Vinetz J.M."/>
            <person name="Sutton G.G."/>
            <person name="Nierman W.C."/>
            <person name="Fouts D.E."/>
        </authorList>
    </citation>
    <scope>NUCLEOTIDE SEQUENCE [LARGE SCALE GENOMIC DNA]</scope>
    <source>
        <strain evidence="2 3">Sponselee CDC</strain>
    </source>
</reference>
<feature type="compositionally biased region" description="Basic and acidic residues" evidence="1">
    <location>
        <begin position="7"/>
        <end position="28"/>
    </location>
</feature>
<evidence type="ECO:0000313" key="2">
    <source>
        <dbReference type="EMBL" id="EMJ79829.1"/>
    </source>
</evidence>
<dbReference type="PATRIC" id="fig|1218567.3.peg.3159"/>
<feature type="region of interest" description="Disordered" evidence="1">
    <location>
        <begin position="1"/>
        <end position="31"/>
    </location>
</feature>
<evidence type="ECO:0000313" key="3">
    <source>
        <dbReference type="Proteomes" id="UP000011873"/>
    </source>
</evidence>
<organism evidence="2 3">
    <name type="scientific">Leptospira borgpetersenii serovar Hardjo-bovis str. Sponselee</name>
    <dbReference type="NCBI Taxonomy" id="1303729"/>
    <lineage>
        <taxon>Bacteria</taxon>
        <taxon>Pseudomonadati</taxon>
        <taxon>Spirochaetota</taxon>
        <taxon>Spirochaetia</taxon>
        <taxon>Leptospirales</taxon>
        <taxon>Leptospiraceae</taxon>
        <taxon>Leptospira</taxon>
    </lineage>
</organism>
<dbReference type="RefSeq" id="WP_002756505.1">
    <property type="nucleotide sequence ID" value="NZ_ANMU01000120.1"/>
</dbReference>
<sequence length="606" mass="69983">MSVNSRTDAHKTFADLYRKQRSPEHQEQIDEVIQKSNDIFIRIDLMRKIDEEFEKKRQEENKKSEEDRPKRNSEKSATPTKTIPKPTRRTESNSSGGVGFLANLFGGNPAINKFAKESGTIDIGFLGRKLQVSGGVHNLFKFLKEDQIIATIQALRFCEQQGWRYWKPLVYNVVLNFNKLLNSIISLDSLFIDQISPEIFLNRATKLELYYARHLSREDCKDIIMTEVPELVRKDEKLVPKMPQIMAGLSYGVNLESGRPKMSDAIRAFHIVATKRMITWNEIVQQLNVPPINETKFQGSPDIIKEVETTLLRLADDIQTRLNRKHELQSLRERYFRIDDKGRMNFDFLNLIVDDYFENHVPENMQSASMKSSFKGTPHKLMYLLLRDFQASYAPILEGTVKIGSKNQSKDVIIMHPGLFKSDIEQINNLLRLLDAFNKKYPSFQYSFATYNEHTTSTVGVEDQITQNLLKLLGDAAAFMGKFAEKINIIVENHLLAKQYEASGKLNERVLVSKEKVIEEIKILHRFIPYCDSTIVSGNRLSGKTLEFAFLEMTKLFYNYAVIYKDKSTITKLTLHKKLDAELGSLTKEYERLSGKPYETKRMEET</sequence>
<feature type="compositionally biased region" description="Basic and acidic residues" evidence="1">
    <location>
        <begin position="55"/>
        <end position="74"/>
    </location>
</feature>
<comment type="caution">
    <text evidence="2">The sequence shown here is derived from an EMBL/GenBank/DDBJ whole genome shotgun (WGS) entry which is preliminary data.</text>
</comment>
<name>M6BJT6_LEPBO</name>
<gene>
    <name evidence="2" type="ORF">LEP1GSC016_3457</name>
</gene>